<dbReference type="SUPFAM" id="SSF48726">
    <property type="entry name" value="Immunoglobulin"/>
    <property type="match status" value="1"/>
</dbReference>
<protein>
    <recommendedName>
        <fullName evidence="1">Immunoglobulin V-set domain-containing protein</fullName>
    </recommendedName>
</protein>
<evidence type="ECO:0000259" key="1">
    <source>
        <dbReference type="Pfam" id="PF07686"/>
    </source>
</evidence>
<reference evidence="2" key="2">
    <citation type="submission" date="2025-09" db="UniProtKB">
        <authorList>
            <consortium name="Ensembl"/>
        </authorList>
    </citation>
    <scope>IDENTIFICATION</scope>
</reference>
<dbReference type="Pfam" id="PF07686">
    <property type="entry name" value="V-set"/>
    <property type="match status" value="1"/>
</dbReference>
<feature type="domain" description="Immunoglobulin V-set" evidence="1">
    <location>
        <begin position="44"/>
        <end position="130"/>
    </location>
</feature>
<evidence type="ECO:0000313" key="2">
    <source>
        <dbReference type="Ensembl" id="ENSVKKP00000010324.1"/>
    </source>
</evidence>
<organism evidence="2 3">
    <name type="scientific">Varanus komodoensis</name>
    <name type="common">Komodo dragon</name>
    <dbReference type="NCBI Taxonomy" id="61221"/>
    <lineage>
        <taxon>Eukaryota</taxon>
        <taxon>Metazoa</taxon>
        <taxon>Chordata</taxon>
        <taxon>Craniata</taxon>
        <taxon>Vertebrata</taxon>
        <taxon>Euteleostomi</taxon>
        <taxon>Lepidosauria</taxon>
        <taxon>Squamata</taxon>
        <taxon>Bifurcata</taxon>
        <taxon>Unidentata</taxon>
        <taxon>Episquamata</taxon>
        <taxon>Toxicofera</taxon>
        <taxon>Anguimorpha</taxon>
        <taxon>Paleoanguimorpha</taxon>
        <taxon>Varanoidea</taxon>
        <taxon>Varanidae</taxon>
        <taxon>Varanus</taxon>
    </lineage>
</organism>
<evidence type="ECO:0000313" key="3">
    <source>
        <dbReference type="Proteomes" id="UP000694545"/>
    </source>
</evidence>
<reference evidence="2" key="1">
    <citation type="submission" date="2025-08" db="UniProtKB">
        <authorList>
            <consortium name="Ensembl"/>
        </authorList>
    </citation>
    <scope>IDENTIFICATION</scope>
</reference>
<sequence>MVHSKLHSSSNSIRQVRLRLVLTPSSKYRDPRLVPVIAKPQSPKEGQEVTLTIERGPKQVFLCEWYKGTSPDTDKIFQSYTRGQKFQQNQQRGRVSVQEDCSLVLRELTTSDASSYTVRIEAPLKDESMQFDSRGTCRYPLRDRSISRCGLSPSSLPSCTFSQWGVFSWLVLMPGLG</sequence>
<accession>A0A8D2JC78</accession>
<keyword evidence="3" id="KW-1185">Reference proteome</keyword>
<dbReference type="Proteomes" id="UP000694545">
    <property type="component" value="Unplaced"/>
</dbReference>
<dbReference type="Gene3D" id="2.60.40.10">
    <property type="entry name" value="Immunoglobulins"/>
    <property type="match status" value="1"/>
</dbReference>
<dbReference type="Ensembl" id="ENSVKKT00000010576.1">
    <property type="protein sequence ID" value="ENSVKKP00000010324.1"/>
    <property type="gene ID" value="ENSVKKG00000007267.1"/>
</dbReference>
<dbReference type="InterPro" id="IPR013783">
    <property type="entry name" value="Ig-like_fold"/>
</dbReference>
<dbReference type="InterPro" id="IPR036179">
    <property type="entry name" value="Ig-like_dom_sf"/>
</dbReference>
<dbReference type="AlphaFoldDB" id="A0A8D2JC78"/>
<dbReference type="InterPro" id="IPR013106">
    <property type="entry name" value="Ig_V-set"/>
</dbReference>
<proteinExistence type="predicted"/>
<name>A0A8D2JC78_VARKO</name>